<evidence type="ECO:0000313" key="2">
    <source>
        <dbReference type="Proteomes" id="UP000559010"/>
    </source>
</evidence>
<gene>
    <name evidence="1" type="ORF">HH304_04700</name>
</gene>
<organism evidence="1 2">
    <name type="scientific">Marinigracilibium pacificum</name>
    <dbReference type="NCBI Taxonomy" id="2729599"/>
    <lineage>
        <taxon>Bacteria</taxon>
        <taxon>Pseudomonadati</taxon>
        <taxon>Bacteroidota</taxon>
        <taxon>Cytophagia</taxon>
        <taxon>Cytophagales</taxon>
        <taxon>Flammeovirgaceae</taxon>
        <taxon>Marinigracilibium</taxon>
    </lineage>
</organism>
<dbReference type="AlphaFoldDB" id="A0A848J098"/>
<reference evidence="1 2" key="1">
    <citation type="submission" date="2020-04" db="EMBL/GenBank/DDBJ databases">
        <title>Flammeovirgaceae bacterium KN852 isolated from deep sea.</title>
        <authorList>
            <person name="Zhang D.-C."/>
        </authorList>
    </citation>
    <scope>NUCLEOTIDE SEQUENCE [LARGE SCALE GENOMIC DNA]</scope>
    <source>
        <strain evidence="1 2">KN852</strain>
    </source>
</reference>
<proteinExistence type="predicted"/>
<comment type="caution">
    <text evidence="1">The sequence shown here is derived from an EMBL/GenBank/DDBJ whole genome shotgun (WGS) entry which is preliminary data.</text>
</comment>
<dbReference type="RefSeq" id="WP_169678372.1">
    <property type="nucleotide sequence ID" value="NZ_JABBNU010000002.1"/>
</dbReference>
<dbReference type="EMBL" id="JABBNU010000002">
    <property type="protein sequence ID" value="NMM47689.1"/>
    <property type="molecule type" value="Genomic_DNA"/>
</dbReference>
<accession>A0A848J098</accession>
<keyword evidence="2" id="KW-1185">Reference proteome</keyword>
<name>A0A848J098_9BACT</name>
<dbReference type="Proteomes" id="UP000559010">
    <property type="component" value="Unassembled WGS sequence"/>
</dbReference>
<evidence type="ECO:0008006" key="3">
    <source>
        <dbReference type="Google" id="ProtNLM"/>
    </source>
</evidence>
<evidence type="ECO:0000313" key="1">
    <source>
        <dbReference type="EMBL" id="NMM47689.1"/>
    </source>
</evidence>
<sequence length="125" mass="15073">MIKFKYILCITILGFGMNYISYSQEKSVSKEEIREDRKAEAKAFYESLNLTEEQKPEFKNINEKYKAEIKSMRSSDLDKNEKHNRIKEIHLERDKELKALLTSDQYELYLKRKQEMKNNRLNKRG</sequence>
<protein>
    <recommendedName>
        <fullName evidence="3">LTXXQ motif family protein</fullName>
    </recommendedName>
</protein>